<dbReference type="CDD" id="cd03811">
    <property type="entry name" value="GT4_GT28_WabH-like"/>
    <property type="match status" value="1"/>
</dbReference>
<sequence length="399" mass="44637">MKKILITASGLGVGGVERSLLGLLQALDCDKYDITLHLWSHDGELMDGIPQDIRLLPEDNRYAALERPIKDVLFSSTFPIALARLLAKFITWAKLLIFEKKSFLLLRSMRYSLPFLPSIEGEYDLGISFLTPHDPMLKKVRAKTKIGWIHTDYSTMECGVDHSFEAPTWGALDHIAAVSDGVRSTFLKVFPDLEERVKIIENIISPELIRQQASSQVISEEMPITSGEISVCSVGRFCYAKNFESIPAVVQLLGKRGLVVKWYLIGFGKGEALIREKIKDHNVENKVIILGKKTNPYPYIKACDIYVQPSRYEGKAVTVREAQILSKPVLIPNFPTAKSQLEDGVDGLICPLNTEGIAEGIITLIKDTQLRSQLAKGASSRDYSNRSELKKIYQLVDLD</sequence>
<evidence type="ECO:0000259" key="1">
    <source>
        <dbReference type="Pfam" id="PF00534"/>
    </source>
</evidence>
<dbReference type="SUPFAM" id="SSF53756">
    <property type="entry name" value="UDP-Glycosyltransferase/glycogen phosphorylase"/>
    <property type="match status" value="1"/>
</dbReference>
<dbReference type="STRING" id="313628.LNTAR_14532"/>
<proteinExistence type="predicted"/>
<protein>
    <submittedName>
        <fullName evidence="2">Capsular polysaccharide biosynthsis protein</fullName>
    </submittedName>
</protein>
<evidence type="ECO:0000313" key="2">
    <source>
        <dbReference type="EMBL" id="EDM29041.1"/>
    </source>
</evidence>
<evidence type="ECO:0000313" key="3">
    <source>
        <dbReference type="Proteomes" id="UP000004947"/>
    </source>
</evidence>
<gene>
    <name evidence="2" type="ORF">LNTAR_14532</name>
</gene>
<dbReference type="GO" id="GO:0016757">
    <property type="term" value="F:glycosyltransferase activity"/>
    <property type="evidence" value="ECO:0007669"/>
    <property type="project" value="InterPro"/>
</dbReference>
<name>A6DHF8_9BACT</name>
<comment type="caution">
    <text evidence="2">The sequence shown here is derived from an EMBL/GenBank/DDBJ whole genome shotgun (WGS) entry which is preliminary data.</text>
</comment>
<dbReference type="PANTHER" id="PTHR12526:SF628">
    <property type="entry name" value="MANNOSYLGLUCOSYLGLYCERATE SYNTHASE"/>
    <property type="match status" value="1"/>
</dbReference>
<dbReference type="OrthoDB" id="9813638at2"/>
<dbReference type="InterPro" id="IPR001296">
    <property type="entry name" value="Glyco_trans_1"/>
</dbReference>
<dbReference type="eggNOG" id="COG0438">
    <property type="taxonomic scope" value="Bacteria"/>
</dbReference>
<dbReference type="EMBL" id="ABCK01000003">
    <property type="protein sequence ID" value="EDM29041.1"/>
    <property type="molecule type" value="Genomic_DNA"/>
</dbReference>
<dbReference type="Proteomes" id="UP000004947">
    <property type="component" value="Unassembled WGS sequence"/>
</dbReference>
<dbReference type="AlphaFoldDB" id="A6DHF8"/>
<keyword evidence="3" id="KW-1185">Reference proteome</keyword>
<feature type="domain" description="Glycosyl transferase family 1" evidence="1">
    <location>
        <begin position="220"/>
        <end position="379"/>
    </location>
</feature>
<dbReference type="Pfam" id="PF00534">
    <property type="entry name" value="Glycos_transf_1"/>
    <property type="match status" value="1"/>
</dbReference>
<dbReference type="RefSeq" id="WP_007277343.1">
    <property type="nucleotide sequence ID" value="NZ_ABCK01000003.1"/>
</dbReference>
<dbReference type="Gene3D" id="3.40.50.2000">
    <property type="entry name" value="Glycogen Phosphorylase B"/>
    <property type="match status" value="2"/>
</dbReference>
<dbReference type="PANTHER" id="PTHR12526">
    <property type="entry name" value="GLYCOSYLTRANSFERASE"/>
    <property type="match status" value="1"/>
</dbReference>
<reference evidence="2 3" key="1">
    <citation type="journal article" date="2010" name="J. Bacteriol.">
        <title>Genome sequence of Lentisphaera araneosa HTCC2155T, the type species of the order Lentisphaerales in the phylum Lentisphaerae.</title>
        <authorList>
            <person name="Thrash J.C."/>
            <person name="Cho J.C."/>
            <person name="Vergin K.L."/>
            <person name="Morris R.M."/>
            <person name="Giovannoni S.J."/>
        </authorList>
    </citation>
    <scope>NUCLEOTIDE SEQUENCE [LARGE SCALE GENOMIC DNA]</scope>
    <source>
        <strain evidence="2 3">HTCC2155</strain>
    </source>
</reference>
<accession>A6DHF8</accession>
<organism evidence="2 3">
    <name type="scientific">Lentisphaera araneosa HTCC2155</name>
    <dbReference type="NCBI Taxonomy" id="313628"/>
    <lineage>
        <taxon>Bacteria</taxon>
        <taxon>Pseudomonadati</taxon>
        <taxon>Lentisphaerota</taxon>
        <taxon>Lentisphaeria</taxon>
        <taxon>Lentisphaerales</taxon>
        <taxon>Lentisphaeraceae</taxon>
        <taxon>Lentisphaera</taxon>
    </lineage>
</organism>